<reference evidence="2" key="1">
    <citation type="submission" date="2022-03" db="EMBL/GenBank/DDBJ databases">
        <authorList>
            <person name="Woo C.Y."/>
        </authorList>
    </citation>
    <scope>NUCLEOTIDE SEQUENCE</scope>
    <source>
        <strain evidence="2">CYS-02</strain>
    </source>
</reference>
<keyword evidence="3" id="KW-1185">Reference proteome</keyword>
<comment type="caution">
    <text evidence="2">The sequence shown here is derived from an EMBL/GenBank/DDBJ whole genome shotgun (WGS) entry which is preliminary data.</text>
</comment>
<dbReference type="AlphaFoldDB" id="A0A9X1VZ65"/>
<evidence type="ECO:0000259" key="1">
    <source>
        <dbReference type="Pfam" id="PF12697"/>
    </source>
</evidence>
<dbReference type="SUPFAM" id="SSF53474">
    <property type="entry name" value="alpha/beta-Hydrolases"/>
    <property type="match status" value="1"/>
</dbReference>
<dbReference type="RefSeq" id="WP_243309245.1">
    <property type="nucleotide sequence ID" value="NZ_JALGBI010000003.1"/>
</dbReference>
<dbReference type="PANTHER" id="PTHR43194:SF2">
    <property type="entry name" value="PEROXISOMAL MEMBRANE PROTEIN LPX1"/>
    <property type="match status" value="1"/>
</dbReference>
<gene>
    <name evidence="2" type="ORF">MMF98_20725</name>
</gene>
<accession>A0A9X1VZ65</accession>
<evidence type="ECO:0000313" key="2">
    <source>
        <dbReference type="EMBL" id="MCJ0765645.1"/>
    </source>
</evidence>
<sequence length="273" mass="29564">MTPPATTVPEPRHWVLLRGLSREARHWGQFPAQLQARLAPCAVTLLDLPGNGVHWPQRTPGQVDGLLAAARAELAGRGLAPPFGLVAMSLGGMVATAWAQQHGPELSRLVLINTSMRPFSGITERLRPAHWPRLARLVLRWREAAEVEDAIHRLTCRHTASRAQDLAEWLEIRRSAPVSAANALRQLWAAARFRAGAAAPACPTLVLSGRGDALVNPVCSQRIAAAWGCAHEQHPWAGHDLPHDDAGWTCEAIAHWLQTLPAPAAQPGLLSIP</sequence>
<name>A0A9X1VZ65_9BURK</name>
<feature type="domain" description="AB hydrolase-1" evidence="1">
    <location>
        <begin position="15"/>
        <end position="249"/>
    </location>
</feature>
<proteinExistence type="predicted"/>
<dbReference type="Pfam" id="PF12697">
    <property type="entry name" value="Abhydrolase_6"/>
    <property type="match status" value="1"/>
</dbReference>
<evidence type="ECO:0000313" key="3">
    <source>
        <dbReference type="Proteomes" id="UP001139447"/>
    </source>
</evidence>
<dbReference type="EMBL" id="JALGBI010000003">
    <property type="protein sequence ID" value="MCJ0765645.1"/>
    <property type="molecule type" value="Genomic_DNA"/>
</dbReference>
<dbReference type="InterPro" id="IPR029058">
    <property type="entry name" value="AB_hydrolase_fold"/>
</dbReference>
<keyword evidence="2" id="KW-0378">Hydrolase</keyword>
<organism evidence="2 3">
    <name type="scientific">Variovorax terrae</name>
    <dbReference type="NCBI Taxonomy" id="2923278"/>
    <lineage>
        <taxon>Bacteria</taxon>
        <taxon>Pseudomonadati</taxon>
        <taxon>Pseudomonadota</taxon>
        <taxon>Betaproteobacteria</taxon>
        <taxon>Burkholderiales</taxon>
        <taxon>Comamonadaceae</taxon>
        <taxon>Variovorax</taxon>
    </lineage>
</organism>
<dbReference type="PANTHER" id="PTHR43194">
    <property type="entry name" value="HYDROLASE ALPHA/BETA FOLD FAMILY"/>
    <property type="match status" value="1"/>
</dbReference>
<dbReference type="InterPro" id="IPR050228">
    <property type="entry name" value="Carboxylesterase_BioH"/>
</dbReference>
<dbReference type="Gene3D" id="3.40.50.1820">
    <property type="entry name" value="alpha/beta hydrolase"/>
    <property type="match status" value="1"/>
</dbReference>
<dbReference type="Proteomes" id="UP001139447">
    <property type="component" value="Unassembled WGS sequence"/>
</dbReference>
<dbReference type="GO" id="GO:0016787">
    <property type="term" value="F:hydrolase activity"/>
    <property type="evidence" value="ECO:0007669"/>
    <property type="project" value="UniProtKB-KW"/>
</dbReference>
<dbReference type="InterPro" id="IPR000073">
    <property type="entry name" value="AB_hydrolase_1"/>
</dbReference>
<protein>
    <submittedName>
        <fullName evidence="2">Alpha/beta hydrolase</fullName>
    </submittedName>
</protein>